<dbReference type="InterPro" id="IPR002397">
    <property type="entry name" value="Cyt_P450_B"/>
</dbReference>
<accession>A0AAU8A3V3</accession>
<organism evidence="7">
    <name type="scientific">Polynucleobacter sp. UK-FUSCHL-C3</name>
    <dbReference type="NCBI Taxonomy" id="2955208"/>
    <lineage>
        <taxon>Bacteria</taxon>
        <taxon>Pseudomonadati</taxon>
        <taxon>Pseudomonadota</taxon>
        <taxon>Betaproteobacteria</taxon>
        <taxon>Burkholderiales</taxon>
        <taxon>Burkholderiaceae</taxon>
        <taxon>Polynucleobacter</taxon>
    </lineage>
</organism>
<dbReference type="InterPro" id="IPR036396">
    <property type="entry name" value="Cyt_P450_sf"/>
</dbReference>
<evidence type="ECO:0000313" key="7">
    <source>
        <dbReference type="EMBL" id="XCC58061.1"/>
    </source>
</evidence>
<keyword evidence="3" id="KW-0479">Metal-binding</keyword>
<dbReference type="Gene3D" id="1.10.630.10">
    <property type="entry name" value="Cytochrome P450"/>
    <property type="match status" value="1"/>
</dbReference>
<evidence type="ECO:0000256" key="1">
    <source>
        <dbReference type="ARBA" id="ARBA00010617"/>
    </source>
</evidence>
<evidence type="ECO:0000256" key="3">
    <source>
        <dbReference type="ARBA" id="ARBA00022723"/>
    </source>
</evidence>
<reference evidence="7" key="1">
    <citation type="submission" date="2022-06" db="EMBL/GenBank/DDBJ databases">
        <title>New Polynucleobacter species.</title>
        <authorList>
            <person name="Hahn M.W."/>
        </authorList>
    </citation>
    <scope>NUCLEOTIDE SEQUENCE</scope>
    <source>
        <strain evidence="7">UK-FUSCHL-C3</strain>
    </source>
</reference>
<keyword evidence="5" id="KW-0408">Iron</keyword>
<keyword evidence="2" id="KW-0349">Heme</keyword>
<gene>
    <name evidence="7" type="ORF">NKE59_01865</name>
</gene>
<dbReference type="FunFam" id="1.10.630.10:FF:000018">
    <property type="entry name" value="Cytochrome P450 monooxygenase"/>
    <property type="match status" value="1"/>
</dbReference>
<keyword evidence="6" id="KW-0503">Monooxygenase</keyword>
<keyword evidence="4" id="KW-0560">Oxidoreductase</keyword>
<dbReference type="PANTHER" id="PTHR46696:SF1">
    <property type="entry name" value="CYTOCHROME P450 YJIB-RELATED"/>
    <property type="match status" value="1"/>
</dbReference>
<protein>
    <submittedName>
        <fullName evidence="7">Cytochrome P450</fullName>
    </submittedName>
</protein>
<dbReference type="PANTHER" id="PTHR46696">
    <property type="entry name" value="P450, PUTATIVE (EUROFUNG)-RELATED"/>
    <property type="match status" value="1"/>
</dbReference>
<dbReference type="EMBL" id="CP099959">
    <property type="protein sequence ID" value="XCC58061.1"/>
    <property type="molecule type" value="Genomic_DNA"/>
</dbReference>
<evidence type="ECO:0000256" key="2">
    <source>
        <dbReference type="ARBA" id="ARBA00022617"/>
    </source>
</evidence>
<evidence type="ECO:0000256" key="6">
    <source>
        <dbReference type="ARBA" id="ARBA00023033"/>
    </source>
</evidence>
<dbReference type="RefSeq" id="WP_353439209.1">
    <property type="nucleotide sequence ID" value="NZ_CP099959.1"/>
</dbReference>
<dbReference type="Pfam" id="PF00067">
    <property type="entry name" value="p450"/>
    <property type="match status" value="1"/>
</dbReference>
<evidence type="ECO:0000256" key="5">
    <source>
        <dbReference type="ARBA" id="ARBA00023004"/>
    </source>
</evidence>
<dbReference type="GO" id="GO:0020037">
    <property type="term" value="F:heme binding"/>
    <property type="evidence" value="ECO:0007669"/>
    <property type="project" value="InterPro"/>
</dbReference>
<comment type="similarity">
    <text evidence="1">Belongs to the cytochrome P450 family.</text>
</comment>
<dbReference type="CDD" id="cd20625">
    <property type="entry name" value="CYP164-like"/>
    <property type="match status" value="1"/>
</dbReference>
<proteinExistence type="inferred from homology"/>
<evidence type="ECO:0000256" key="4">
    <source>
        <dbReference type="ARBA" id="ARBA00023002"/>
    </source>
</evidence>
<dbReference type="SUPFAM" id="SSF48264">
    <property type="entry name" value="Cytochrome P450"/>
    <property type="match status" value="1"/>
</dbReference>
<sequence length="414" mass="47609">MSRFLEREDIDWWSLIANKNYLENPYPQLKELQKLGPIHLDKKTGIYFVLGHHEFGLIARSSKMGRDTRLWRDGWFNPDNKVSDPTSYELFSEFQSQMIMMNEPDHGRMRSVYQQAFKPSAVASIRPMIERETDLLLEQLAATNDIDLIDNFAAPLPLRVLRNLLEIPADMDQDMQRWSASLIKIGDVMMMQEQKVEALLALREFKYYLRDHIKYYRASHQNTLMNSVISAFENGFMNEQETLTNLMSMLVAGHETTVTLIGNGMLALLRHSDQRNLLISDPILIETAIDEFLRYEPGGNMILRIAIEDFELNGITIPTGSMVIGMVGAINRDPLRFNQADILDIQRKPNPHFTYGAGIHICIGAPLAHLESEIAFNKILKQFPQIELSGEPIWRLDRLNARGLKTLPVRLRIN</sequence>
<dbReference type="GO" id="GO:0005506">
    <property type="term" value="F:iron ion binding"/>
    <property type="evidence" value="ECO:0007669"/>
    <property type="project" value="InterPro"/>
</dbReference>
<dbReference type="AlphaFoldDB" id="A0AAU8A3V3"/>
<dbReference type="PRINTS" id="PR00359">
    <property type="entry name" value="BP450"/>
</dbReference>
<dbReference type="GO" id="GO:0004497">
    <property type="term" value="F:monooxygenase activity"/>
    <property type="evidence" value="ECO:0007669"/>
    <property type="project" value="UniProtKB-KW"/>
</dbReference>
<name>A0AAU8A3V3_9BURK</name>
<dbReference type="GO" id="GO:0016705">
    <property type="term" value="F:oxidoreductase activity, acting on paired donors, with incorporation or reduction of molecular oxygen"/>
    <property type="evidence" value="ECO:0007669"/>
    <property type="project" value="InterPro"/>
</dbReference>
<dbReference type="InterPro" id="IPR001128">
    <property type="entry name" value="Cyt_P450"/>
</dbReference>